<protein>
    <submittedName>
        <fullName evidence="2">Uncharacterized protein</fullName>
    </submittedName>
</protein>
<sequence length="237" mass="26622">MEMFNFFLSILIKGNVCVRVCLRCPEESIALTAMTFGTQAVTKRISGLPKVGNSSVVHSIPFVPTLVFPHTFQSKNQARHSLEAPKYDITALRFPSYFLTQRISDWVASSPGPILVKSFDLPLPSHQGPTLESAQEVLEFDLVGNPAFEAAMLFSIVFDLDDCFFLPVFQNENIGIDMNSLLIVSILVAFMARQAKRNGWISKLSTTLFQFSMDFRNDDQFWYGAIEMERNACECPA</sequence>
<reference evidence="2 3" key="1">
    <citation type="journal article" date="2019" name="Sci. Rep.">
        <title>Orb-weaving spider Araneus ventricosus genome elucidates the spidroin gene catalogue.</title>
        <authorList>
            <person name="Kono N."/>
            <person name="Nakamura H."/>
            <person name="Ohtoshi R."/>
            <person name="Moran D.A.P."/>
            <person name="Shinohara A."/>
            <person name="Yoshida Y."/>
            <person name="Fujiwara M."/>
            <person name="Mori M."/>
            <person name="Tomita M."/>
            <person name="Arakawa K."/>
        </authorList>
    </citation>
    <scope>NUCLEOTIDE SEQUENCE [LARGE SCALE GENOMIC DNA]</scope>
</reference>
<organism evidence="2 3">
    <name type="scientific">Araneus ventricosus</name>
    <name type="common">Orbweaver spider</name>
    <name type="synonym">Epeira ventricosa</name>
    <dbReference type="NCBI Taxonomy" id="182803"/>
    <lineage>
        <taxon>Eukaryota</taxon>
        <taxon>Metazoa</taxon>
        <taxon>Ecdysozoa</taxon>
        <taxon>Arthropoda</taxon>
        <taxon>Chelicerata</taxon>
        <taxon>Arachnida</taxon>
        <taxon>Araneae</taxon>
        <taxon>Araneomorphae</taxon>
        <taxon>Entelegynae</taxon>
        <taxon>Araneoidea</taxon>
        <taxon>Araneidae</taxon>
        <taxon>Araneus</taxon>
    </lineage>
</organism>
<name>A0A4Y2SS50_ARAVE</name>
<dbReference type="Proteomes" id="UP000499080">
    <property type="component" value="Unassembled WGS sequence"/>
</dbReference>
<evidence type="ECO:0000256" key="1">
    <source>
        <dbReference type="SAM" id="SignalP"/>
    </source>
</evidence>
<dbReference type="EMBL" id="BGPR01023267">
    <property type="protein sequence ID" value="GBN90330.1"/>
    <property type="molecule type" value="Genomic_DNA"/>
</dbReference>
<gene>
    <name evidence="2" type="ORF">AVEN_57112_1</name>
</gene>
<proteinExistence type="predicted"/>
<keyword evidence="3" id="KW-1185">Reference proteome</keyword>
<feature type="signal peptide" evidence="1">
    <location>
        <begin position="1"/>
        <end position="17"/>
    </location>
</feature>
<keyword evidence="1" id="KW-0732">Signal</keyword>
<evidence type="ECO:0000313" key="3">
    <source>
        <dbReference type="Proteomes" id="UP000499080"/>
    </source>
</evidence>
<dbReference type="AlphaFoldDB" id="A0A4Y2SS50"/>
<accession>A0A4Y2SS50</accession>
<evidence type="ECO:0000313" key="2">
    <source>
        <dbReference type="EMBL" id="GBN90330.1"/>
    </source>
</evidence>
<feature type="chain" id="PRO_5021318889" evidence="1">
    <location>
        <begin position="18"/>
        <end position="237"/>
    </location>
</feature>
<comment type="caution">
    <text evidence="2">The sequence shown here is derived from an EMBL/GenBank/DDBJ whole genome shotgun (WGS) entry which is preliminary data.</text>
</comment>